<dbReference type="PRINTS" id="PR00463">
    <property type="entry name" value="EP450I"/>
</dbReference>
<dbReference type="Proteomes" id="UP001175271">
    <property type="component" value="Unassembled WGS sequence"/>
</dbReference>
<evidence type="ECO:0000256" key="3">
    <source>
        <dbReference type="ARBA" id="ARBA00022617"/>
    </source>
</evidence>
<gene>
    <name evidence="9" type="ORF">QR680_012482</name>
</gene>
<proteinExistence type="inferred from homology"/>
<evidence type="ECO:0000313" key="10">
    <source>
        <dbReference type="Proteomes" id="UP001175271"/>
    </source>
</evidence>
<comment type="similarity">
    <text evidence="2 7">Belongs to the cytochrome P450 family.</text>
</comment>
<sequence length="511" mass="58848">MSHRITFCLVCLDTWAFRDFMSFLVVSVALLTVAVYLLYQHLQVRKQFAGIPSPRSWPVIGHALITKPDAEGFIDQVMGMGYLYPDKPRYVLLWIGPFPSVMVFSPELMEKIVTNPNHLDKGYAYDLVHPWLGLSLLTSKVERWRPKRKLLTPTFHYDILKDFVHVFNDQAKILVDQLRSSSLTVDIGQYVTLCALDIICETSMGRCVNAQRNSVSEYVRAVYRINDIIQRRQVNPLMWNNTIFHWFGDGKEHDWALGLLKSFTKQVIQERQAELEACDYNIEGRPAFLDLLLKMVKRGEMPIEDVQSEVDTFMFEGHDTTATGLTWALHLVGSYPEVQQKIYEELQDVIGDSDMVTIEHLGKLQYLECCLKESLRLYPSVPIYVRKLGCDQELGDAMLPSGTQILINAFLIHRDPNHWPDPENFIPERFLTTARRHPYSFVPFSAGSRNCIGQRFALLEEKTVMAWILRNFKVVSLKRRDEVRPKAELILRPIGGIPLKLIPREVDASSM</sequence>
<keyword evidence="8" id="KW-0472">Membrane</keyword>
<dbReference type="AlphaFoldDB" id="A0AA39I263"/>
<dbReference type="PANTHER" id="PTHR24291">
    <property type="entry name" value="CYTOCHROME P450 FAMILY 4"/>
    <property type="match status" value="1"/>
</dbReference>
<evidence type="ECO:0008006" key="11">
    <source>
        <dbReference type="Google" id="ProtNLM"/>
    </source>
</evidence>
<reference evidence="9" key="1">
    <citation type="submission" date="2023-06" db="EMBL/GenBank/DDBJ databases">
        <title>Genomic analysis of the entomopathogenic nematode Steinernema hermaphroditum.</title>
        <authorList>
            <person name="Schwarz E.M."/>
            <person name="Heppert J.K."/>
            <person name="Baniya A."/>
            <person name="Schwartz H.T."/>
            <person name="Tan C.-H."/>
            <person name="Antoshechkin I."/>
            <person name="Sternberg P.W."/>
            <person name="Goodrich-Blair H."/>
            <person name="Dillman A.R."/>
        </authorList>
    </citation>
    <scope>NUCLEOTIDE SEQUENCE</scope>
    <source>
        <strain evidence="9">PS9179</strain>
        <tissue evidence="9">Whole animal</tissue>
    </source>
</reference>
<dbReference type="Gene3D" id="1.10.630.10">
    <property type="entry name" value="Cytochrome P450"/>
    <property type="match status" value="1"/>
</dbReference>
<feature type="binding site" description="axial binding residue" evidence="6">
    <location>
        <position position="451"/>
    </location>
    <ligand>
        <name>heme</name>
        <dbReference type="ChEBI" id="CHEBI:30413"/>
    </ligand>
    <ligandPart>
        <name>Fe</name>
        <dbReference type="ChEBI" id="CHEBI:18248"/>
    </ligandPart>
</feature>
<dbReference type="GO" id="GO:0004497">
    <property type="term" value="F:monooxygenase activity"/>
    <property type="evidence" value="ECO:0007669"/>
    <property type="project" value="UniProtKB-KW"/>
</dbReference>
<keyword evidence="5 7" id="KW-0503">Monooxygenase</keyword>
<dbReference type="InterPro" id="IPR001128">
    <property type="entry name" value="Cyt_P450"/>
</dbReference>
<evidence type="ECO:0000256" key="2">
    <source>
        <dbReference type="ARBA" id="ARBA00010617"/>
    </source>
</evidence>
<dbReference type="GO" id="GO:0016705">
    <property type="term" value="F:oxidoreductase activity, acting on paired donors, with incorporation or reduction of molecular oxygen"/>
    <property type="evidence" value="ECO:0007669"/>
    <property type="project" value="InterPro"/>
</dbReference>
<dbReference type="InterPro" id="IPR036396">
    <property type="entry name" value="Cyt_P450_sf"/>
</dbReference>
<evidence type="ECO:0000256" key="6">
    <source>
        <dbReference type="PIRSR" id="PIRSR602401-1"/>
    </source>
</evidence>
<evidence type="ECO:0000256" key="1">
    <source>
        <dbReference type="ARBA" id="ARBA00001971"/>
    </source>
</evidence>
<dbReference type="InterPro" id="IPR017972">
    <property type="entry name" value="Cyt_P450_CS"/>
</dbReference>
<dbReference type="PRINTS" id="PR00385">
    <property type="entry name" value="P450"/>
</dbReference>
<keyword evidence="6 7" id="KW-0479">Metal-binding</keyword>
<protein>
    <recommendedName>
        <fullName evidence="11">Cytochrome P450</fullName>
    </recommendedName>
</protein>
<dbReference type="PROSITE" id="PS00086">
    <property type="entry name" value="CYTOCHROME_P450"/>
    <property type="match status" value="1"/>
</dbReference>
<keyword evidence="7" id="KW-0560">Oxidoreductase</keyword>
<dbReference type="Pfam" id="PF00067">
    <property type="entry name" value="p450"/>
    <property type="match status" value="1"/>
</dbReference>
<accession>A0AA39I263</accession>
<keyword evidence="3 6" id="KW-0349">Heme</keyword>
<name>A0AA39I263_9BILA</name>
<evidence type="ECO:0000256" key="4">
    <source>
        <dbReference type="ARBA" id="ARBA00023004"/>
    </source>
</evidence>
<evidence type="ECO:0000256" key="5">
    <source>
        <dbReference type="ARBA" id="ARBA00023033"/>
    </source>
</evidence>
<organism evidence="9 10">
    <name type="scientific">Steinernema hermaphroditum</name>
    <dbReference type="NCBI Taxonomy" id="289476"/>
    <lineage>
        <taxon>Eukaryota</taxon>
        <taxon>Metazoa</taxon>
        <taxon>Ecdysozoa</taxon>
        <taxon>Nematoda</taxon>
        <taxon>Chromadorea</taxon>
        <taxon>Rhabditida</taxon>
        <taxon>Tylenchina</taxon>
        <taxon>Panagrolaimomorpha</taxon>
        <taxon>Strongyloidoidea</taxon>
        <taxon>Steinernematidae</taxon>
        <taxon>Steinernema</taxon>
    </lineage>
</organism>
<dbReference type="SUPFAM" id="SSF48264">
    <property type="entry name" value="Cytochrome P450"/>
    <property type="match status" value="1"/>
</dbReference>
<dbReference type="GO" id="GO:0020037">
    <property type="term" value="F:heme binding"/>
    <property type="evidence" value="ECO:0007669"/>
    <property type="project" value="InterPro"/>
</dbReference>
<comment type="caution">
    <text evidence="9">The sequence shown here is derived from an EMBL/GenBank/DDBJ whole genome shotgun (WGS) entry which is preliminary data.</text>
</comment>
<dbReference type="PANTHER" id="PTHR24291:SF194">
    <property type="entry name" value="CYTOCHROME P450 FAMILY"/>
    <property type="match status" value="1"/>
</dbReference>
<keyword evidence="8" id="KW-1133">Transmembrane helix</keyword>
<keyword evidence="8" id="KW-0812">Transmembrane</keyword>
<keyword evidence="4 6" id="KW-0408">Iron</keyword>
<dbReference type="GO" id="GO:0005506">
    <property type="term" value="F:iron ion binding"/>
    <property type="evidence" value="ECO:0007669"/>
    <property type="project" value="InterPro"/>
</dbReference>
<evidence type="ECO:0000256" key="7">
    <source>
        <dbReference type="RuleBase" id="RU000461"/>
    </source>
</evidence>
<dbReference type="InterPro" id="IPR002401">
    <property type="entry name" value="Cyt_P450_E_grp-I"/>
</dbReference>
<comment type="cofactor">
    <cofactor evidence="1 6">
        <name>heme</name>
        <dbReference type="ChEBI" id="CHEBI:30413"/>
    </cofactor>
</comment>
<evidence type="ECO:0000256" key="8">
    <source>
        <dbReference type="SAM" id="Phobius"/>
    </source>
</evidence>
<keyword evidence="10" id="KW-1185">Reference proteome</keyword>
<evidence type="ECO:0000313" key="9">
    <source>
        <dbReference type="EMBL" id="KAK0416436.1"/>
    </source>
</evidence>
<dbReference type="InterPro" id="IPR050196">
    <property type="entry name" value="Cytochrome_P450_Monoox"/>
</dbReference>
<dbReference type="EMBL" id="JAUCMV010000002">
    <property type="protein sequence ID" value="KAK0416436.1"/>
    <property type="molecule type" value="Genomic_DNA"/>
</dbReference>
<feature type="transmembrane region" description="Helical" evidence="8">
    <location>
        <begin position="20"/>
        <end position="39"/>
    </location>
</feature>